<gene>
    <name evidence="1" type="ORF">EV182_005568</name>
</gene>
<sequence length="471" mass="50892">MESPAQSRHNTDFLGINSIASLTNNPHKQPSRIQRSELPAVPATHYPRSKLVGHSEYLSRVGKLHETYTENQRISYQAAASELSKYKSAIEDAETVLQDASRTYSMASGTMAERLKSFDGVASELGLDTISELGDGYLTSWQKSGGSTLDQLDIDSIPTMFFEKDFDIRDPTTFELAMRLVTGAGAANGGNGAPGSGSSGGSTSAGDNESLGNISAGRISEATTNNAAGAALSNSRLFGSGNAVLPVLSKYLDVVEGYLAREISRRSPLLFAALSALKELHAETDQALHQIKQLRLRLKDMDVKQCQPGLSVIRTKRTTTRLRQTLNAVELLARANAMHATIEDMASAGDAIGALDMILETQRLMQQQEQEQPDRVADSWAHRHIQERLSKTLSSVTNAAQQASVQCILYDMESFIVEGEKILGSSASTTDKTGTISQEIMEIYEANLQVSFASLFKGLVQAGRGADAIRL</sequence>
<dbReference type="EMBL" id="JAMZIH010002024">
    <property type="protein sequence ID" value="KAJ1677724.1"/>
    <property type="molecule type" value="Genomic_DNA"/>
</dbReference>
<organism evidence="1 2">
    <name type="scientific">Spiromyces aspiralis</name>
    <dbReference type="NCBI Taxonomy" id="68401"/>
    <lineage>
        <taxon>Eukaryota</taxon>
        <taxon>Fungi</taxon>
        <taxon>Fungi incertae sedis</taxon>
        <taxon>Zoopagomycota</taxon>
        <taxon>Kickxellomycotina</taxon>
        <taxon>Kickxellomycetes</taxon>
        <taxon>Kickxellales</taxon>
        <taxon>Kickxellaceae</taxon>
        <taxon>Spiromyces</taxon>
    </lineage>
</organism>
<name>A0ACC1HV09_9FUNG</name>
<feature type="non-terminal residue" evidence="1">
    <location>
        <position position="471"/>
    </location>
</feature>
<comment type="caution">
    <text evidence="1">The sequence shown here is derived from an EMBL/GenBank/DDBJ whole genome shotgun (WGS) entry which is preliminary data.</text>
</comment>
<protein>
    <submittedName>
        <fullName evidence="1">Uncharacterized protein</fullName>
    </submittedName>
</protein>
<reference evidence="1" key="1">
    <citation type="submission" date="2022-06" db="EMBL/GenBank/DDBJ databases">
        <title>Phylogenomic reconstructions and comparative analyses of Kickxellomycotina fungi.</title>
        <authorList>
            <person name="Reynolds N.K."/>
            <person name="Stajich J.E."/>
            <person name="Barry K."/>
            <person name="Grigoriev I.V."/>
            <person name="Crous P."/>
            <person name="Smith M.E."/>
        </authorList>
    </citation>
    <scope>NUCLEOTIDE SEQUENCE</scope>
    <source>
        <strain evidence="1">RSA 2271</strain>
    </source>
</reference>
<evidence type="ECO:0000313" key="2">
    <source>
        <dbReference type="Proteomes" id="UP001145114"/>
    </source>
</evidence>
<accession>A0ACC1HV09</accession>
<evidence type="ECO:0000313" key="1">
    <source>
        <dbReference type="EMBL" id="KAJ1677724.1"/>
    </source>
</evidence>
<keyword evidence="2" id="KW-1185">Reference proteome</keyword>
<proteinExistence type="predicted"/>
<dbReference type="Proteomes" id="UP001145114">
    <property type="component" value="Unassembled WGS sequence"/>
</dbReference>